<proteinExistence type="predicted"/>
<dbReference type="Gene3D" id="1.20.1290.10">
    <property type="entry name" value="AhpD-like"/>
    <property type="match status" value="1"/>
</dbReference>
<dbReference type="RefSeq" id="WP_103937347.1">
    <property type="nucleotide sequence ID" value="NZ_FNVO01000003.1"/>
</dbReference>
<evidence type="ECO:0000313" key="1">
    <source>
        <dbReference type="EMBL" id="SEG15852.1"/>
    </source>
</evidence>
<dbReference type="GO" id="GO:0004601">
    <property type="term" value="F:peroxidase activity"/>
    <property type="evidence" value="ECO:0007669"/>
    <property type="project" value="UniProtKB-KW"/>
</dbReference>
<dbReference type="PANTHER" id="PTHR35446">
    <property type="entry name" value="SI:CH211-175M2.5"/>
    <property type="match status" value="1"/>
</dbReference>
<dbReference type="EMBL" id="FNVO01000003">
    <property type="protein sequence ID" value="SEG15852.1"/>
    <property type="molecule type" value="Genomic_DNA"/>
</dbReference>
<organism evidence="1 2">
    <name type="scientific">Thermomonospora echinospora</name>
    <dbReference type="NCBI Taxonomy" id="1992"/>
    <lineage>
        <taxon>Bacteria</taxon>
        <taxon>Bacillati</taxon>
        <taxon>Actinomycetota</taxon>
        <taxon>Actinomycetes</taxon>
        <taxon>Streptosporangiales</taxon>
        <taxon>Thermomonosporaceae</taxon>
        <taxon>Thermomonospora</taxon>
    </lineage>
</organism>
<dbReference type="AlphaFoldDB" id="A0A1H5XW16"/>
<keyword evidence="1" id="KW-0560">Oxidoreductase</keyword>
<gene>
    <name evidence="1" type="ORF">SAMN04489712_103433</name>
</gene>
<dbReference type="SUPFAM" id="SSF69118">
    <property type="entry name" value="AhpD-like"/>
    <property type="match status" value="1"/>
</dbReference>
<dbReference type="InterPro" id="IPR029032">
    <property type="entry name" value="AhpD-like"/>
</dbReference>
<dbReference type="Proteomes" id="UP000236723">
    <property type="component" value="Unassembled WGS sequence"/>
</dbReference>
<sequence>MSTIGFLGVPEHTPEAQRLFDDDVDELGFVMNISRLWAYRPEFLAGLFDLMQGLGRMHGLTLRQRGVLVAACASAFGDSYCSLAWGCKLAEAADPQTAAGVLRGDDGGLTPGERALAAWARKVARDPGRTCAADVQALRDAGWDDAQIFAITAFVALRVAFSTVNTALGARPDAAFRTIAPGAVLDAVTFGRPVEEPPAEEPPAQ</sequence>
<dbReference type="OrthoDB" id="153253at2"/>
<keyword evidence="1" id="KW-0575">Peroxidase</keyword>
<protein>
    <submittedName>
        <fullName evidence="1">Alkylhydroperoxidase family enzyme, contains CxxC motif</fullName>
    </submittedName>
</protein>
<name>A0A1H5XW16_9ACTN</name>
<reference evidence="2" key="1">
    <citation type="submission" date="2016-10" db="EMBL/GenBank/DDBJ databases">
        <authorList>
            <person name="Varghese N."/>
            <person name="Submissions S."/>
        </authorList>
    </citation>
    <scope>NUCLEOTIDE SEQUENCE [LARGE SCALE GENOMIC DNA]</scope>
    <source>
        <strain evidence="2">DSM 43163</strain>
    </source>
</reference>
<evidence type="ECO:0000313" key="2">
    <source>
        <dbReference type="Proteomes" id="UP000236723"/>
    </source>
</evidence>
<accession>A0A1H5XW16</accession>
<dbReference type="PANTHER" id="PTHR35446:SF2">
    <property type="entry name" value="CARBOXYMUCONOLACTONE DECARBOXYLASE-LIKE DOMAIN-CONTAINING PROTEIN"/>
    <property type="match status" value="1"/>
</dbReference>
<keyword evidence="2" id="KW-1185">Reference proteome</keyword>